<sequence>MSTTTFSYEFNYETFKGKVNFPTGVFIDGQFSAGSNNTTIDVVNPSTGKVVTSIAEGTAKDVDRAVATAKRAYETSWGLKVPGARRGELLNKLADLIELHSDELAALEALDNGKTFKSARGFDLGMSAGTIRYYGGWADKIHGQVIETNEGKLSYTRHEPIGVVGQIIPWNFPLLMMAWKIGPALATGNCIVLKPSEFTPLAALRVCSLINEAGFPHGVVNVVTGYGETAGRAVSEHMGIDKVAFTGSTLVGRKVMEAAARSNLKNVTLELGGKSPNIVFNDADLDLAIDWSTHGIYFNHGQCCCAGSRIFVQSGIYDEFLKRFTAKSQSIKLGDPFGRDSLQGPQVSQIQFDRIMGYINSGKEQGAKVHLGGERHGTEGYWIQPTIFTDTRPDMRIVQEEIFGPVCVIIKFEDEEDALRQANDTLYGLAAAVFTRDITRAIQFAHKLHAGTAWINCTNSLHANVPFGGYKQSGIGRELGEYALNNYTNVKAVQVNLGVRI</sequence>
<dbReference type="FunFam" id="3.40.605.10:FF:000026">
    <property type="entry name" value="Aldehyde dehydrogenase, putative"/>
    <property type="match status" value="1"/>
</dbReference>
<dbReference type="InterPro" id="IPR016160">
    <property type="entry name" value="Ald_DH_CS_CYS"/>
</dbReference>
<evidence type="ECO:0000256" key="4">
    <source>
        <dbReference type="RuleBase" id="RU003345"/>
    </source>
</evidence>
<reference evidence="6" key="2">
    <citation type="journal article" date="2020" name="Nat. Commun.">
        <title>Large-scale genome sequencing of mycorrhizal fungi provides insights into the early evolution of symbiotic traits.</title>
        <authorList>
            <person name="Miyauchi S."/>
            <person name="Kiss E."/>
            <person name="Kuo A."/>
            <person name="Drula E."/>
            <person name="Kohler A."/>
            <person name="Sanchez-Garcia M."/>
            <person name="Morin E."/>
            <person name="Andreopoulos B."/>
            <person name="Barry K.W."/>
            <person name="Bonito G."/>
            <person name="Buee M."/>
            <person name="Carver A."/>
            <person name="Chen C."/>
            <person name="Cichocki N."/>
            <person name="Clum A."/>
            <person name="Culley D."/>
            <person name="Crous P.W."/>
            <person name="Fauchery L."/>
            <person name="Girlanda M."/>
            <person name="Hayes R.D."/>
            <person name="Keri Z."/>
            <person name="LaButti K."/>
            <person name="Lipzen A."/>
            <person name="Lombard V."/>
            <person name="Magnuson J."/>
            <person name="Maillard F."/>
            <person name="Murat C."/>
            <person name="Nolan M."/>
            <person name="Ohm R.A."/>
            <person name="Pangilinan J."/>
            <person name="Pereira M.F."/>
            <person name="Perotto S."/>
            <person name="Peter M."/>
            <person name="Pfister S."/>
            <person name="Riley R."/>
            <person name="Sitrit Y."/>
            <person name="Stielow J.B."/>
            <person name="Szollosi G."/>
            <person name="Zifcakova L."/>
            <person name="Stursova M."/>
            <person name="Spatafora J.W."/>
            <person name="Tedersoo L."/>
            <person name="Vaario L.M."/>
            <person name="Yamada A."/>
            <person name="Yan M."/>
            <person name="Wang P."/>
            <person name="Xu J."/>
            <person name="Bruns T."/>
            <person name="Baldrian P."/>
            <person name="Vilgalys R."/>
            <person name="Dunand C."/>
            <person name="Henrissat B."/>
            <person name="Grigoriev I.V."/>
            <person name="Hibbett D."/>
            <person name="Nagy L.G."/>
            <person name="Martin F.M."/>
        </authorList>
    </citation>
    <scope>NUCLEOTIDE SEQUENCE</scope>
    <source>
        <strain evidence="6">Prilba</strain>
    </source>
</reference>
<comment type="similarity">
    <text evidence="1 4">Belongs to the aldehyde dehydrogenase family.</text>
</comment>
<dbReference type="GO" id="GO:0019413">
    <property type="term" value="P:acetate biosynthetic process"/>
    <property type="evidence" value="ECO:0007669"/>
    <property type="project" value="UniProtKB-ARBA"/>
</dbReference>
<evidence type="ECO:0000313" key="7">
    <source>
        <dbReference type="Proteomes" id="UP000759537"/>
    </source>
</evidence>
<dbReference type="Gene3D" id="3.40.605.10">
    <property type="entry name" value="Aldehyde Dehydrogenase, Chain A, domain 1"/>
    <property type="match status" value="1"/>
</dbReference>
<keyword evidence="2 4" id="KW-0560">Oxidoreductase</keyword>
<protein>
    <submittedName>
        <fullName evidence="6">Aldehyde dehydrogenase</fullName>
    </submittedName>
</protein>
<evidence type="ECO:0000256" key="3">
    <source>
        <dbReference type="PROSITE-ProRule" id="PRU10007"/>
    </source>
</evidence>
<dbReference type="EMBL" id="WHVB01000021">
    <property type="protein sequence ID" value="KAF8472250.1"/>
    <property type="molecule type" value="Genomic_DNA"/>
</dbReference>
<dbReference type="GO" id="GO:0004030">
    <property type="term" value="F:aldehyde dehydrogenase [NAD(P)+] activity"/>
    <property type="evidence" value="ECO:0007669"/>
    <property type="project" value="UniProtKB-ARBA"/>
</dbReference>
<dbReference type="PROSITE" id="PS00687">
    <property type="entry name" value="ALDEHYDE_DEHYDR_GLU"/>
    <property type="match status" value="1"/>
</dbReference>
<proteinExistence type="inferred from homology"/>
<keyword evidence="7" id="KW-1185">Reference proteome</keyword>
<feature type="active site" evidence="3">
    <location>
        <position position="270"/>
    </location>
</feature>
<dbReference type="OrthoDB" id="310895at2759"/>
<organism evidence="6 7">
    <name type="scientific">Russula ochroleuca</name>
    <dbReference type="NCBI Taxonomy" id="152965"/>
    <lineage>
        <taxon>Eukaryota</taxon>
        <taxon>Fungi</taxon>
        <taxon>Dikarya</taxon>
        <taxon>Basidiomycota</taxon>
        <taxon>Agaricomycotina</taxon>
        <taxon>Agaricomycetes</taxon>
        <taxon>Russulales</taxon>
        <taxon>Russulaceae</taxon>
        <taxon>Russula</taxon>
    </lineage>
</organism>
<dbReference type="FunFam" id="3.40.605.10:FF:000050">
    <property type="entry name" value="Aldehyde dehydrogenase, mitochondrial"/>
    <property type="match status" value="1"/>
</dbReference>
<evidence type="ECO:0000313" key="6">
    <source>
        <dbReference type="EMBL" id="KAF8472250.1"/>
    </source>
</evidence>
<accession>A0A9P5MQ86</accession>
<dbReference type="InterPro" id="IPR015590">
    <property type="entry name" value="Aldehyde_DH_dom"/>
</dbReference>
<dbReference type="Proteomes" id="UP000759537">
    <property type="component" value="Unassembled WGS sequence"/>
</dbReference>
<dbReference type="AlphaFoldDB" id="A0A9P5MQ86"/>
<dbReference type="SUPFAM" id="SSF53720">
    <property type="entry name" value="ALDH-like"/>
    <property type="match status" value="1"/>
</dbReference>
<dbReference type="Pfam" id="PF00171">
    <property type="entry name" value="Aldedh"/>
    <property type="match status" value="1"/>
</dbReference>
<dbReference type="InterPro" id="IPR016162">
    <property type="entry name" value="Ald_DH_N"/>
</dbReference>
<dbReference type="PROSITE" id="PS00070">
    <property type="entry name" value="ALDEHYDE_DEHYDR_CYS"/>
    <property type="match status" value="1"/>
</dbReference>
<gene>
    <name evidence="6" type="ORF">DFH94DRAFT_767546</name>
</gene>
<dbReference type="FunFam" id="3.40.309.10:FF:000001">
    <property type="entry name" value="Mitochondrial aldehyde dehydrogenase 2"/>
    <property type="match status" value="1"/>
</dbReference>
<dbReference type="InterPro" id="IPR029510">
    <property type="entry name" value="Ald_DH_CS_GLU"/>
</dbReference>
<dbReference type="InterPro" id="IPR016161">
    <property type="entry name" value="Ald_DH/histidinol_DH"/>
</dbReference>
<dbReference type="InterPro" id="IPR016163">
    <property type="entry name" value="Ald_DH_C"/>
</dbReference>
<dbReference type="PANTHER" id="PTHR11699">
    <property type="entry name" value="ALDEHYDE DEHYDROGENASE-RELATED"/>
    <property type="match status" value="1"/>
</dbReference>
<evidence type="ECO:0000256" key="1">
    <source>
        <dbReference type="ARBA" id="ARBA00009986"/>
    </source>
</evidence>
<name>A0A9P5MQ86_9AGAM</name>
<reference evidence="6" key="1">
    <citation type="submission" date="2019-10" db="EMBL/GenBank/DDBJ databases">
        <authorList>
            <consortium name="DOE Joint Genome Institute"/>
            <person name="Kuo A."/>
            <person name="Miyauchi S."/>
            <person name="Kiss E."/>
            <person name="Drula E."/>
            <person name="Kohler A."/>
            <person name="Sanchez-Garcia M."/>
            <person name="Andreopoulos B."/>
            <person name="Barry K.W."/>
            <person name="Bonito G."/>
            <person name="Buee M."/>
            <person name="Carver A."/>
            <person name="Chen C."/>
            <person name="Cichocki N."/>
            <person name="Clum A."/>
            <person name="Culley D."/>
            <person name="Crous P.W."/>
            <person name="Fauchery L."/>
            <person name="Girlanda M."/>
            <person name="Hayes R."/>
            <person name="Keri Z."/>
            <person name="LaButti K."/>
            <person name="Lipzen A."/>
            <person name="Lombard V."/>
            <person name="Magnuson J."/>
            <person name="Maillard F."/>
            <person name="Morin E."/>
            <person name="Murat C."/>
            <person name="Nolan M."/>
            <person name="Ohm R."/>
            <person name="Pangilinan J."/>
            <person name="Pereira M."/>
            <person name="Perotto S."/>
            <person name="Peter M."/>
            <person name="Riley R."/>
            <person name="Sitrit Y."/>
            <person name="Stielow B."/>
            <person name="Szollosi G."/>
            <person name="Zifcakova L."/>
            <person name="Stursova M."/>
            <person name="Spatafora J.W."/>
            <person name="Tedersoo L."/>
            <person name="Vaario L.-M."/>
            <person name="Yamada A."/>
            <person name="Yan M."/>
            <person name="Wang P."/>
            <person name="Xu J."/>
            <person name="Bruns T."/>
            <person name="Baldrian P."/>
            <person name="Vilgalys R."/>
            <person name="Henrissat B."/>
            <person name="Grigoriev I.V."/>
            <person name="Hibbett D."/>
            <person name="Nagy L.G."/>
            <person name="Martin F.M."/>
        </authorList>
    </citation>
    <scope>NUCLEOTIDE SEQUENCE</scope>
    <source>
        <strain evidence="6">Prilba</strain>
    </source>
</reference>
<comment type="caution">
    <text evidence="6">The sequence shown here is derived from an EMBL/GenBank/DDBJ whole genome shotgun (WGS) entry which is preliminary data.</text>
</comment>
<evidence type="ECO:0000259" key="5">
    <source>
        <dbReference type="Pfam" id="PF00171"/>
    </source>
</evidence>
<evidence type="ECO:0000256" key="2">
    <source>
        <dbReference type="ARBA" id="ARBA00023002"/>
    </source>
</evidence>
<dbReference type="Gene3D" id="3.40.309.10">
    <property type="entry name" value="Aldehyde Dehydrogenase, Chain A, domain 2"/>
    <property type="match status" value="1"/>
</dbReference>
<feature type="domain" description="Aldehyde dehydrogenase" evidence="5">
    <location>
        <begin position="35"/>
        <end position="493"/>
    </location>
</feature>